<dbReference type="PANTHER" id="PTHR30093:SF44">
    <property type="entry name" value="TYPE II SECRETION SYSTEM CORE PROTEIN G"/>
    <property type="match status" value="1"/>
</dbReference>
<evidence type="ECO:0000313" key="10">
    <source>
        <dbReference type="EMBL" id="QEG19288.1"/>
    </source>
</evidence>
<dbReference type="Pfam" id="PF07963">
    <property type="entry name" value="N_methyl"/>
    <property type="match status" value="1"/>
</dbReference>
<dbReference type="PRINTS" id="PR00813">
    <property type="entry name" value="BCTERIALGSPG"/>
</dbReference>
<accession>A0A3D3R8H6</accession>
<evidence type="ECO:0000256" key="6">
    <source>
        <dbReference type="SAM" id="MobiDB-lite"/>
    </source>
</evidence>
<dbReference type="EMBL" id="CP042910">
    <property type="protein sequence ID" value="QEG19288.1"/>
    <property type="molecule type" value="Genomic_DNA"/>
</dbReference>
<dbReference type="PROSITE" id="PS00409">
    <property type="entry name" value="PROKAR_NTER_METHYL"/>
    <property type="match status" value="1"/>
</dbReference>
<feature type="domain" description="Type II secretion system protein GspG C-terminal" evidence="8">
    <location>
        <begin position="37"/>
        <end position="146"/>
    </location>
</feature>
<dbReference type="GeneID" id="98649626"/>
<dbReference type="RefSeq" id="WP_002648450.1">
    <property type="nucleotide sequence ID" value="NZ_CP036341.1"/>
</dbReference>
<evidence type="ECO:0000313" key="12">
    <source>
        <dbReference type="Proteomes" id="UP000322887"/>
    </source>
</evidence>
<keyword evidence="3 7" id="KW-0812">Transmembrane</keyword>
<evidence type="ECO:0000313" key="9">
    <source>
        <dbReference type="EMBL" id="HCO25161.1"/>
    </source>
</evidence>
<evidence type="ECO:0000256" key="7">
    <source>
        <dbReference type="SAM" id="Phobius"/>
    </source>
</evidence>
<protein>
    <submittedName>
        <fullName evidence="9">Prepilin-type N-terminal cleavage/methylation domain-containing protein</fullName>
    </submittedName>
    <submittedName>
        <fullName evidence="10">Type II secretion system protein G</fullName>
    </submittedName>
</protein>
<dbReference type="GO" id="GO:0016020">
    <property type="term" value="C:membrane"/>
    <property type="evidence" value="ECO:0007669"/>
    <property type="project" value="UniProtKB-SubCell"/>
</dbReference>
<accession>A0A517XI88</accession>
<proteinExistence type="predicted"/>
<dbReference type="InterPro" id="IPR013545">
    <property type="entry name" value="T2SS_protein-GspG_C"/>
</dbReference>
<evidence type="ECO:0000256" key="2">
    <source>
        <dbReference type="ARBA" id="ARBA00022481"/>
    </source>
</evidence>
<evidence type="ECO:0000256" key="4">
    <source>
        <dbReference type="ARBA" id="ARBA00022989"/>
    </source>
</evidence>
<dbReference type="Gene3D" id="3.30.700.10">
    <property type="entry name" value="Glycoprotein, Type 4 Pilin"/>
    <property type="match status" value="1"/>
</dbReference>
<keyword evidence="2" id="KW-0488">Methylation</keyword>
<gene>
    <name evidence="10" type="primary">epsG</name>
    <name evidence="9" type="ORF">DIT97_19825</name>
    <name evidence="10" type="ORF">GmarT_51860</name>
</gene>
<feature type="transmembrane region" description="Helical" evidence="7">
    <location>
        <begin position="21"/>
        <end position="39"/>
    </location>
</feature>
<keyword evidence="4 7" id="KW-1133">Transmembrane helix</keyword>
<evidence type="ECO:0000313" key="11">
    <source>
        <dbReference type="Proteomes" id="UP000263642"/>
    </source>
</evidence>
<dbReference type="PANTHER" id="PTHR30093">
    <property type="entry name" value="GENERAL SECRETION PATHWAY PROTEIN G"/>
    <property type="match status" value="1"/>
</dbReference>
<keyword evidence="5 7" id="KW-0472">Membrane</keyword>
<dbReference type="InterPro" id="IPR012902">
    <property type="entry name" value="N_methyl_site"/>
</dbReference>
<dbReference type="NCBIfam" id="TIGR02532">
    <property type="entry name" value="IV_pilin_GFxxxE"/>
    <property type="match status" value="1"/>
</dbReference>
<dbReference type="GO" id="GO:0015627">
    <property type="term" value="C:type II protein secretion system complex"/>
    <property type="evidence" value="ECO:0007669"/>
    <property type="project" value="InterPro"/>
</dbReference>
<dbReference type="SUPFAM" id="SSF54523">
    <property type="entry name" value="Pili subunits"/>
    <property type="match status" value="1"/>
</dbReference>
<keyword evidence="12" id="KW-1185">Reference proteome</keyword>
<evidence type="ECO:0000259" key="8">
    <source>
        <dbReference type="Pfam" id="PF08334"/>
    </source>
</evidence>
<dbReference type="Proteomes" id="UP000322887">
    <property type="component" value="Chromosome"/>
</dbReference>
<dbReference type="Proteomes" id="UP000263642">
    <property type="component" value="Unassembled WGS sequence"/>
</dbReference>
<sequence length="150" mass="16677">MYRNKSQTKQKRRGFTLLEMLIVLGIILVIAAMVVPNLLGSQKKANIKATRASIHNLEQAFKLYAAENNGEYPQGGAEQLELLMEPVSTDGQAAEPFIESIPLDAWGQVFHYEYPNNKAKSTKPAIWSSGPNQQDENGSGDDVNNWDLNE</sequence>
<dbReference type="AlphaFoldDB" id="A0A3D3R8H6"/>
<evidence type="ECO:0000256" key="5">
    <source>
        <dbReference type="ARBA" id="ARBA00023136"/>
    </source>
</evidence>
<dbReference type="EMBL" id="DQAY01000118">
    <property type="protein sequence ID" value="HCO25161.1"/>
    <property type="molecule type" value="Genomic_DNA"/>
</dbReference>
<dbReference type="InterPro" id="IPR045584">
    <property type="entry name" value="Pilin-like"/>
</dbReference>
<comment type="subcellular location">
    <subcellularLocation>
        <location evidence="1">Membrane</location>
        <topology evidence="1">Single-pass membrane protein</topology>
    </subcellularLocation>
</comment>
<evidence type="ECO:0000256" key="3">
    <source>
        <dbReference type="ARBA" id="ARBA00022692"/>
    </source>
</evidence>
<evidence type="ECO:0000256" key="1">
    <source>
        <dbReference type="ARBA" id="ARBA00004167"/>
    </source>
</evidence>
<dbReference type="InterPro" id="IPR000983">
    <property type="entry name" value="Bac_GSPG_pilin"/>
</dbReference>
<organism evidence="9 11">
    <name type="scientific">Gimesia maris</name>
    <dbReference type="NCBI Taxonomy" id="122"/>
    <lineage>
        <taxon>Bacteria</taxon>
        <taxon>Pseudomonadati</taxon>
        <taxon>Planctomycetota</taxon>
        <taxon>Planctomycetia</taxon>
        <taxon>Planctomycetales</taxon>
        <taxon>Planctomycetaceae</taxon>
        <taxon>Gimesia</taxon>
    </lineage>
</organism>
<dbReference type="Pfam" id="PF08334">
    <property type="entry name" value="T2SSG"/>
    <property type="match status" value="1"/>
</dbReference>
<reference evidence="9 11" key="1">
    <citation type="journal article" date="2018" name="Nat. Biotechnol.">
        <title>A standardized bacterial taxonomy based on genome phylogeny substantially revises the tree of life.</title>
        <authorList>
            <person name="Parks D.H."/>
            <person name="Chuvochina M."/>
            <person name="Waite D.W."/>
            <person name="Rinke C."/>
            <person name="Skarshewski A."/>
            <person name="Chaumeil P.A."/>
            <person name="Hugenholtz P."/>
        </authorList>
    </citation>
    <scope>NUCLEOTIDE SEQUENCE [LARGE SCALE GENOMIC DNA]</scope>
    <source>
        <strain evidence="9">UBA9375</strain>
    </source>
</reference>
<reference evidence="10 12" key="2">
    <citation type="submission" date="2019-08" db="EMBL/GenBank/DDBJ databases">
        <title>Deep-cultivation of Planctomycetes and their phenomic and genomic characterization uncovers novel biology.</title>
        <authorList>
            <person name="Wiegand S."/>
            <person name="Jogler M."/>
            <person name="Boedeker C."/>
            <person name="Pinto D."/>
            <person name="Vollmers J."/>
            <person name="Rivas-Marin E."/>
            <person name="Kohn T."/>
            <person name="Peeters S.H."/>
            <person name="Heuer A."/>
            <person name="Rast P."/>
            <person name="Oberbeckmann S."/>
            <person name="Bunk B."/>
            <person name="Jeske O."/>
            <person name="Meyerdierks A."/>
            <person name="Storesund J.E."/>
            <person name="Kallscheuer N."/>
            <person name="Luecker S."/>
            <person name="Lage O.M."/>
            <person name="Pohl T."/>
            <person name="Merkel B.J."/>
            <person name="Hornburger P."/>
            <person name="Mueller R.-W."/>
            <person name="Bruemmer F."/>
            <person name="Labrenz M."/>
            <person name="Spormann A.M."/>
            <person name="Op den Camp H."/>
            <person name="Overmann J."/>
            <person name="Amann R."/>
            <person name="Jetten M.S.M."/>
            <person name="Mascher T."/>
            <person name="Medema M.H."/>
            <person name="Devos D.P."/>
            <person name="Kaster A.-K."/>
            <person name="Ovreas L."/>
            <person name="Rohde M."/>
            <person name="Galperin M.Y."/>
            <person name="Jogler C."/>
        </authorList>
    </citation>
    <scope>NUCLEOTIDE SEQUENCE [LARGE SCALE GENOMIC DNA]</scope>
    <source>
        <strain evidence="10 12">DSM 8797</strain>
    </source>
</reference>
<name>A0A3D3R8H6_9PLAN</name>
<feature type="region of interest" description="Disordered" evidence="6">
    <location>
        <begin position="119"/>
        <end position="150"/>
    </location>
</feature>
<dbReference type="GO" id="GO:0015628">
    <property type="term" value="P:protein secretion by the type II secretion system"/>
    <property type="evidence" value="ECO:0007669"/>
    <property type="project" value="InterPro"/>
</dbReference>